<dbReference type="GO" id="GO:0042796">
    <property type="term" value="P:snRNA transcription by RNA polymerase III"/>
    <property type="evidence" value="ECO:0007669"/>
    <property type="project" value="TreeGrafter"/>
</dbReference>
<evidence type="ECO:0000256" key="3">
    <source>
        <dbReference type="ARBA" id="ARBA00022833"/>
    </source>
</evidence>
<dbReference type="GO" id="GO:0045945">
    <property type="term" value="P:positive regulation of transcription by RNA polymerase III"/>
    <property type="evidence" value="ECO:0007669"/>
    <property type="project" value="TreeGrafter"/>
</dbReference>
<feature type="region of interest" description="Disordered" evidence="5">
    <location>
        <begin position="168"/>
        <end position="187"/>
    </location>
</feature>
<reference evidence="7 8" key="1">
    <citation type="journal article" date="2013" name="Genome Biol.">
        <title>Genome of Acanthamoeba castellanii highlights extensive lateral gene transfer and early evolution of tyrosine kinase signaling.</title>
        <authorList>
            <person name="Clarke M."/>
            <person name="Lohan A.J."/>
            <person name="Liu B."/>
            <person name="Lagkouvardos I."/>
            <person name="Roy S."/>
            <person name="Zafar N."/>
            <person name="Bertelli C."/>
            <person name="Schilde C."/>
            <person name="Kianianmomeni A."/>
            <person name="Burglin T.R."/>
            <person name="Frech C."/>
            <person name="Turcotte B."/>
            <person name="Kopec K.O."/>
            <person name="Synnott J.M."/>
            <person name="Choo C."/>
            <person name="Paponov I."/>
            <person name="Finkler A."/>
            <person name="Soon Heng Tan C."/>
            <person name="Hutchins A.P."/>
            <person name="Weinmeier T."/>
            <person name="Rattei T."/>
            <person name="Chu J.S."/>
            <person name="Gimenez G."/>
            <person name="Irimia M."/>
            <person name="Rigden D.J."/>
            <person name="Fitzpatrick D.A."/>
            <person name="Lorenzo-Morales J."/>
            <person name="Bateman A."/>
            <person name="Chiu C.H."/>
            <person name="Tang P."/>
            <person name="Hegemann P."/>
            <person name="Fromm H."/>
            <person name="Raoult D."/>
            <person name="Greub G."/>
            <person name="Miranda-Saavedra D."/>
            <person name="Chen N."/>
            <person name="Nash P."/>
            <person name="Ginger M.L."/>
            <person name="Horn M."/>
            <person name="Schaap P."/>
            <person name="Caler L."/>
            <person name="Loftus B."/>
        </authorList>
    </citation>
    <scope>NUCLEOTIDE SEQUENCE [LARGE SCALE GENOMIC DNA]</scope>
    <source>
        <strain evidence="7 8">Neff</strain>
    </source>
</reference>
<dbReference type="EMBL" id="KB007811">
    <property type="protein sequence ID" value="ELR24813.1"/>
    <property type="molecule type" value="Genomic_DNA"/>
</dbReference>
<dbReference type="STRING" id="1257118.L8HJE5"/>
<feature type="compositionally biased region" description="Acidic residues" evidence="5">
    <location>
        <begin position="502"/>
        <end position="518"/>
    </location>
</feature>
<evidence type="ECO:0000256" key="4">
    <source>
        <dbReference type="PROSITE-ProRule" id="PRU00723"/>
    </source>
</evidence>
<feature type="compositionally biased region" description="Low complexity" evidence="5">
    <location>
        <begin position="51"/>
        <end position="78"/>
    </location>
</feature>
<keyword evidence="2 4" id="KW-0863">Zinc-finger</keyword>
<feature type="zinc finger region" description="C3H1-type" evidence="4">
    <location>
        <begin position="814"/>
        <end position="841"/>
    </location>
</feature>
<dbReference type="PANTHER" id="PTHR14633:SF3">
    <property type="entry name" value="LITTLE ELONGATION COMPLEX SUBUNIT 2"/>
    <property type="match status" value="1"/>
</dbReference>
<dbReference type="PROSITE" id="PS50103">
    <property type="entry name" value="ZF_C3H1"/>
    <property type="match status" value="1"/>
</dbReference>
<evidence type="ECO:0000256" key="5">
    <source>
        <dbReference type="SAM" id="MobiDB-lite"/>
    </source>
</evidence>
<organism evidence="7 8">
    <name type="scientific">Acanthamoeba castellanii (strain ATCC 30010 / Neff)</name>
    <dbReference type="NCBI Taxonomy" id="1257118"/>
    <lineage>
        <taxon>Eukaryota</taxon>
        <taxon>Amoebozoa</taxon>
        <taxon>Discosea</taxon>
        <taxon>Longamoebia</taxon>
        <taxon>Centramoebida</taxon>
        <taxon>Acanthamoebidae</taxon>
        <taxon>Acanthamoeba</taxon>
    </lineage>
</organism>
<feature type="region of interest" description="Disordered" evidence="5">
    <location>
        <begin position="766"/>
        <end position="800"/>
    </location>
</feature>
<dbReference type="KEGG" id="acan:ACA1_174750"/>
<dbReference type="PANTHER" id="PTHR14633">
    <property type="entry name" value="LITTLE ELONGATION COMPLEX SUBUNIT 2"/>
    <property type="match status" value="1"/>
</dbReference>
<dbReference type="InterPro" id="IPR000571">
    <property type="entry name" value="Znf_CCCH"/>
</dbReference>
<feature type="compositionally biased region" description="Basic residues" evidence="5">
    <location>
        <begin position="851"/>
        <end position="862"/>
    </location>
</feature>
<name>L8HJE5_ACACF</name>
<dbReference type="GeneID" id="14925842"/>
<dbReference type="GO" id="GO:0008023">
    <property type="term" value="C:transcription elongation factor complex"/>
    <property type="evidence" value="ECO:0007669"/>
    <property type="project" value="InterPro"/>
</dbReference>
<protein>
    <submittedName>
        <fullName evidence="7">Zinc finger domain containing protein</fullName>
    </submittedName>
</protein>
<evidence type="ECO:0000256" key="1">
    <source>
        <dbReference type="ARBA" id="ARBA00022723"/>
    </source>
</evidence>
<feature type="region of interest" description="Disordered" evidence="5">
    <location>
        <begin position="41"/>
        <end position="110"/>
    </location>
</feature>
<gene>
    <name evidence="7" type="ORF">ACA1_174750</name>
</gene>
<sequence length="957" mass="105264">MEFDSEDEDKALNEREASGGVGACMIDEDFYARFSVFGGRKEPTFAPSPRPLASTTSAAASRSKDAAPSPSAASLSRSVPLDRTKRATSDSYAESSVKPAAPQPPAKKRRGTEIIDLIDMIQSSITPIPSSSGAGGGGGGGGSTSTSPTPASTPSVVAAPVLLKKSGPAAPTLAAPPSPNLPRTSSLTQQEHRLFLDLERRFVQHQQQQGPPLDEASLSKYLEMRHRVFLEQQEYDNAQRQKPPHNEVPVAMKKLLLSNRGCAPSQARENNVFLKYNPAIKAQVEQFLAQKRTRVKQYPRFYQPHDTVDLNKVELANDDPLLKHHSPLFQIGRVLRFDPPPDYESEIAPDLPVFQPQTAPKKRWHKQTMPAVSEDPYVRCLARETDPGIEVVLSSGSVSALFNMYSESWEIPVVIIDKPLLKKKLTLREKNEIYYKTAYEHLGLCLAPETSISLPLPVRAPPAAKDQPQQPQPPKPPPAPAQVDTKEGEEAEESGGEKAEELEIDEEEGGGEDEEEEERERREKEKREAEQLEAERKAKLDEDRKNEERQREEREKRRCQALGKAGEEWMGRSFPSLADGNLIYHLWTFGDLRLLIRCKLHGYTKTPAGQKFVGTKVKLEYFGDQWEETTASETARQWTHHYIRPYDPIILVARWNVFSSRLLCTERRDIQKLLPPGTTFVPAIAAKALLVVLQKLRTLAPGQYLLTHKVEDRAVVILKAVDPSTTPQKGGSAGYDLHTSHASSGATDERTVPYVRLIWPRELSDQVPHTFPPASAPGGPGGGQQAAYSPAALAGGGPGGQQYRQIAEQLKRVKNVKYCFDYAKKGFCPRGPECHFPHLEAKTVLEISKEQRKKANKKRKAKMRQDRRQGANNSPTSSHGRHSATGGDEGSRSPVSPSSPGGGGGGEGSDDGGGHGSYDDYRDSDASGGDDVDHGLSATTATEKRVDSDLHYIATTL</sequence>
<dbReference type="OrthoDB" id="289162at2759"/>
<dbReference type="SMART" id="SM00356">
    <property type="entry name" value="ZnF_C3H1"/>
    <property type="match status" value="1"/>
</dbReference>
<feature type="compositionally biased region" description="Basic and acidic residues" evidence="5">
    <location>
        <begin position="519"/>
        <end position="558"/>
    </location>
</feature>
<dbReference type="InterPro" id="IPR019535">
    <property type="entry name" value="ICE2_C"/>
</dbReference>
<dbReference type="AlphaFoldDB" id="L8HJE5"/>
<evidence type="ECO:0000259" key="6">
    <source>
        <dbReference type="PROSITE" id="PS50103"/>
    </source>
</evidence>
<feature type="compositionally biased region" description="Pro residues" evidence="5">
    <location>
        <begin position="470"/>
        <end position="480"/>
    </location>
</feature>
<dbReference type="SUPFAM" id="SSF90229">
    <property type="entry name" value="CCCH zinc finger"/>
    <property type="match status" value="1"/>
</dbReference>
<dbReference type="Proteomes" id="UP000011083">
    <property type="component" value="Unassembled WGS sequence"/>
</dbReference>
<evidence type="ECO:0000313" key="8">
    <source>
        <dbReference type="Proteomes" id="UP000011083"/>
    </source>
</evidence>
<dbReference type="RefSeq" id="XP_004356713.1">
    <property type="nucleotide sequence ID" value="XM_004356660.1"/>
</dbReference>
<keyword evidence="1 4" id="KW-0479">Metal-binding</keyword>
<dbReference type="InterPro" id="IPR036855">
    <property type="entry name" value="Znf_CCCH_sf"/>
</dbReference>
<keyword evidence="3 4" id="KW-0862">Zinc</keyword>
<feature type="domain" description="C3H1-type" evidence="6">
    <location>
        <begin position="814"/>
        <end position="841"/>
    </location>
</feature>
<keyword evidence="8" id="KW-1185">Reference proteome</keyword>
<evidence type="ECO:0000256" key="2">
    <source>
        <dbReference type="ARBA" id="ARBA00022771"/>
    </source>
</evidence>
<feature type="region of interest" description="Disordered" evidence="5">
    <location>
        <begin position="456"/>
        <end position="559"/>
    </location>
</feature>
<dbReference type="Pfam" id="PF10505">
    <property type="entry name" value="NARG2_C"/>
    <property type="match status" value="1"/>
</dbReference>
<proteinExistence type="predicted"/>
<dbReference type="GO" id="GO:0008270">
    <property type="term" value="F:zinc ion binding"/>
    <property type="evidence" value="ECO:0007669"/>
    <property type="project" value="UniProtKB-KW"/>
</dbReference>
<feature type="region of interest" description="Disordered" evidence="5">
    <location>
        <begin position="125"/>
        <end position="154"/>
    </location>
</feature>
<feature type="compositionally biased region" description="Low complexity" evidence="5">
    <location>
        <begin position="144"/>
        <end position="154"/>
    </location>
</feature>
<feature type="region of interest" description="Disordered" evidence="5">
    <location>
        <begin position="847"/>
        <end position="957"/>
    </location>
</feature>
<feature type="region of interest" description="Disordered" evidence="5">
    <location>
        <begin position="724"/>
        <end position="748"/>
    </location>
</feature>
<dbReference type="GO" id="GO:0042795">
    <property type="term" value="P:snRNA transcription by RNA polymerase II"/>
    <property type="evidence" value="ECO:0007669"/>
    <property type="project" value="TreeGrafter"/>
</dbReference>
<accession>L8HJE5</accession>
<feature type="compositionally biased region" description="Gly residues" evidence="5">
    <location>
        <begin position="133"/>
        <end position="143"/>
    </location>
</feature>
<evidence type="ECO:0000313" key="7">
    <source>
        <dbReference type="EMBL" id="ELR24813.1"/>
    </source>
</evidence>
<dbReference type="VEuPathDB" id="AmoebaDB:ACA1_174750"/>